<dbReference type="RefSeq" id="WP_215488005.1">
    <property type="nucleotide sequence ID" value="NZ_BAAAPJ010000004.1"/>
</dbReference>
<keyword evidence="6" id="KW-0479">Metal-binding</keyword>
<evidence type="ECO:0000313" key="13">
    <source>
        <dbReference type="EMBL" id="MBT8798768.1"/>
    </source>
</evidence>
<dbReference type="InterPro" id="IPR050123">
    <property type="entry name" value="Prok_molybdopt-oxidoreductase"/>
</dbReference>
<dbReference type="NCBIfam" id="TIGR01701">
    <property type="entry name" value="Fdhalpha-like"/>
    <property type="match status" value="1"/>
</dbReference>
<keyword evidence="7" id="KW-0560">Oxidoreductase</keyword>
<evidence type="ECO:0000256" key="7">
    <source>
        <dbReference type="ARBA" id="ARBA00023002"/>
    </source>
</evidence>
<keyword evidence="5" id="KW-0500">Molybdenum</keyword>
<feature type="domain" description="Molybdopterin oxidoreductase" evidence="11">
    <location>
        <begin position="146"/>
        <end position="517"/>
    </location>
</feature>
<evidence type="ECO:0000256" key="6">
    <source>
        <dbReference type="ARBA" id="ARBA00022723"/>
    </source>
</evidence>
<dbReference type="InterPro" id="IPR006656">
    <property type="entry name" value="Mopterin_OxRdtase"/>
</dbReference>
<proteinExistence type="inferred from homology"/>
<dbReference type="PANTHER" id="PTHR43105">
    <property type="entry name" value="RESPIRATORY NITRATE REDUCTASE"/>
    <property type="match status" value="1"/>
</dbReference>
<dbReference type="CDD" id="cd02787">
    <property type="entry name" value="MopB_CT_ydeP"/>
    <property type="match status" value="1"/>
</dbReference>
<evidence type="ECO:0000256" key="4">
    <source>
        <dbReference type="ARBA" id="ARBA00022485"/>
    </source>
</evidence>
<sequence>MTNVEAATPPGADRSPAGVALGIVPEGRQGGYGPLTDRPWSMAAPYHHPAAGWGAAKSVGEILLRQRQPVGGTKSMFVMNHPVRGFDCPGCAWPDDKGVALDICENGIKHVTWEMTAKRVDAAFFAAHTVAELAGWTDFALEDQGRLTEPMVYDPETDTYVPISWDAAFALIGEELRALDHPDQAAFYTSGRLSNEASFLYQLMAREFGTNNLPDCSNMCHEASGRALKASIATGKGTADLEDWESCDALFVIGVNAASNAPRMLTSLAEAVRRGAQVVHVNPLVEAGATRTIVPHEFVDMALFRATDTSTDNLQVRPGGDLALIRGMAKVVFEAAQSDPSVLDHEFLRAYTNGADAYRALVEATPWADLVRQSGLAEAEIRRAAQIYLRAERTVISWCLGVSQHEHGVDTVREIVNLLMLRGNIGRPGTGPSPVRGHSNVQGNRTCGIDHDPAEAWLARLDEVCGIRSPRTHGLDTVHTIAAMSSGAVRVFIGMGGNFVRAAPDPVMTAEGMRRCALTVHVSTKLNRSHLVHGQRALILPCLGRTERDEQASGRQGISSEDAMSSVQLSIGVRRPASPHLRSEPAIIAGIARATLPASATPWDEYVADYDRIRDVMAQVLPGFEGFNELVRRPYGFRIPQPARERDFRTPSGRAEFSHAPLPDVIPEDADVLVLQTMRSHDQWNTTIYSNDDRYRGVKNIRELVLMNRKDMKDRGLAEGDRVDIVATSRDGTERSLHGFRALSYDMPRGSAAGYMPEMNVLIGAKDYSTQSDQPLMKSIRVRIAPSTR</sequence>
<dbReference type="Proteomes" id="UP000740605">
    <property type="component" value="Unassembled WGS sequence"/>
</dbReference>
<keyword evidence="14" id="KW-1185">Reference proteome</keyword>
<evidence type="ECO:0000256" key="2">
    <source>
        <dbReference type="ARBA" id="ARBA00001966"/>
    </source>
</evidence>
<dbReference type="Pfam" id="PF00384">
    <property type="entry name" value="Molybdopterin"/>
    <property type="match status" value="1"/>
</dbReference>
<dbReference type="Pfam" id="PF01568">
    <property type="entry name" value="Molydop_binding"/>
    <property type="match status" value="1"/>
</dbReference>
<evidence type="ECO:0000256" key="8">
    <source>
        <dbReference type="ARBA" id="ARBA00023004"/>
    </source>
</evidence>
<dbReference type="PANTHER" id="PTHR43105:SF4">
    <property type="entry name" value="PROTEIN YDEP"/>
    <property type="match status" value="1"/>
</dbReference>
<reference evidence="13 14" key="1">
    <citation type="submission" date="2021-03" db="EMBL/GenBank/DDBJ databases">
        <title>Microbacterium pauli sp. nov., isolated from microfiltered milk.</title>
        <authorList>
            <person name="Bellassi P."/>
            <person name="Fontana A."/>
            <person name="Callegari M.L."/>
            <person name="Lorenzo M."/>
            <person name="Cappa F."/>
        </authorList>
    </citation>
    <scope>NUCLEOTIDE SEQUENCE [LARGE SCALE GENOMIC DNA]</scope>
    <source>
        <strain evidence="13 14">DSM 18909</strain>
    </source>
</reference>
<evidence type="ECO:0000259" key="11">
    <source>
        <dbReference type="Pfam" id="PF00384"/>
    </source>
</evidence>
<dbReference type="SUPFAM" id="SSF50692">
    <property type="entry name" value="ADC-like"/>
    <property type="match status" value="1"/>
</dbReference>
<accession>A0ABS5XZJ2</accession>
<dbReference type="Gene3D" id="2.40.40.20">
    <property type="match status" value="1"/>
</dbReference>
<dbReference type="InterPro" id="IPR006657">
    <property type="entry name" value="MoPterin_dinucl-bd_dom"/>
</dbReference>
<comment type="similarity">
    <text evidence="3">Belongs to the prokaryotic molybdopterin-containing oxidoreductase family.</text>
</comment>
<feature type="domain" description="Molybdopterin dinucleotide-binding" evidence="12">
    <location>
        <begin position="673"/>
        <end position="779"/>
    </location>
</feature>
<dbReference type="InterPro" id="IPR009010">
    <property type="entry name" value="Asp_de-COase-like_dom_sf"/>
</dbReference>
<dbReference type="InterPro" id="IPR037951">
    <property type="entry name" value="MopB_CT_YdeP"/>
</dbReference>
<comment type="cofactor">
    <cofactor evidence="1">
        <name>Mo-bis(molybdopterin guanine dinucleotide)</name>
        <dbReference type="ChEBI" id="CHEBI:60539"/>
    </cofactor>
</comment>
<dbReference type="Gene3D" id="3.40.50.740">
    <property type="match status" value="1"/>
</dbReference>
<evidence type="ECO:0000256" key="9">
    <source>
        <dbReference type="ARBA" id="ARBA00023014"/>
    </source>
</evidence>
<keyword evidence="4" id="KW-0004">4Fe-4S</keyword>
<name>A0ABS5XZJ2_9MICO</name>
<evidence type="ECO:0000256" key="3">
    <source>
        <dbReference type="ARBA" id="ARBA00010312"/>
    </source>
</evidence>
<keyword evidence="9" id="KW-0411">Iron-sulfur</keyword>
<keyword evidence="8" id="KW-0408">Iron</keyword>
<dbReference type="InterPro" id="IPR041953">
    <property type="entry name" value="YdeP_MopB"/>
</dbReference>
<organism evidence="13 14">
    <name type="scientific">Microbacterium flavum</name>
    <dbReference type="NCBI Taxonomy" id="415216"/>
    <lineage>
        <taxon>Bacteria</taxon>
        <taxon>Bacillati</taxon>
        <taxon>Actinomycetota</taxon>
        <taxon>Actinomycetes</taxon>
        <taxon>Micrococcales</taxon>
        <taxon>Microbacteriaceae</taxon>
        <taxon>Microbacterium</taxon>
    </lineage>
</organism>
<comment type="caution">
    <text evidence="13">The sequence shown here is derived from an EMBL/GenBank/DDBJ whole genome shotgun (WGS) entry which is preliminary data.</text>
</comment>
<feature type="region of interest" description="Disordered" evidence="10">
    <location>
        <begin position="1"/>
        <end position="24"/>
    </location>
</feature>
<dbReference type="CDD" id="cd02767">
    <property type="entry name" value="MopB_ydeP"/>
    <property type="match status" value="1"/>
</dbReference>
<dbReference type="SUPFAM" id="SSF53706">
    <property type="entry name" value="Formate dehydrogenase/DMSO reductase, domains 1-3"/>
    <property type="match status" value="1"/>
</dbReference>
<dbReference type="InterPro" id="IPR010046">
    <property type="entry name" value="Mopterin_OxRdtse_a_bac"/>
</dbReference>
<comment type="cofactor">
    <cofactor evidence="2">
        <name>[4Fe-4S] cluster</name>
        <dbReference type="ChEBI" id="CHEBI:49883"/>
    </cofactor>
</comment>
<evidence type="ECO:0000313" key="14">
    <source>
        <dbReference type="Proteomes" id="UP000740605"/>
    </source>
</evidence>
<protein>
    <submittedName>
        <fullName evidence="13">FdhF/YdeP family oxidoreductase</fullName>
    </submittedName>
</protein>
<gene>
    <name evidence="13" type="ORF">J0P97_11895</name>
</gene>
<evidence type="ECO:0000256" key="1">
    <source>
        <dbReference type="ARBA" id="ARBA00001942"/>
    </source>
</evidence>
<evidence type="ECO:0000256" key="10">
    <source>
        <dbReference type="SAM" id="MobiDB-lite"/>
    </source>
</evidence>
<evidence type="ECO:0000259" key="12">
    <source>
        <dbReference type="Pfam" id="PF01568"/>
    </source>
</evidence>
<dbReference type="PIRSF" id="PIRSF000144">
    <property type="entry name" value="CbbBc"/>
    <property type="match status" value="1"/>
</dbReference>
<dbReference type="Gene3D" id="3.40.228.10">
    <property type="entry name" value="Dimethylsulfoxide Reductase, domain 2"/>
    <property type="match status" value="1"/>
</dbReference>
<dbReference type="EMBL" id="JAFLHG010000011">
    <property type="protein sequence ID" value="MBT8798768.1"/>
    <property type="molecule type" value="Genomic_DNA"/>
</dbReference>
<evidence type="ECO:0000256" key="5">
    <source>
        <dbReference type="ARBA" id="ARBA00022505"/>
    </source>
</evidence>